<dbReference type="InterPro" id="IPR001810">
    <property type="entry name" value="F-box_dom"/>
</dbReference>
<dbReference type="PANTHER" id="PTHR31482">
    <property type="entry name" value="ESTS AU081301(E20138)"/>
    <property type="match status" value="1"/>
</dbReference>
<evidence type="ECO:0000313" key="4">
    <source>
        <dbReference type="EMBL" id="KAF7119722.1"/>
    </source>
</evidence>
<keyword evidence="1" id="KW-1133">Transmembrane helix</keyword>
<keyword evidence="1" id="KW-0812">Transmembrane</keyword>
<dbReference type="InterPro" id="IPR036047">
    <property type="entry name" value="F-box-like_dom_sf"/>
</dbReference>
<accession>A0A834G150</accession>
<feature type="transmembrane region" description="Helical" evidence="1">
    <location>
        <begin position="321"/>
        <end position="343"/>
    </location>
</feature>
<keyword evidence="5" id="KW-1185">Reference proteome</keyword>
<evidence type="ECO:0000256" key="2">
    <source>
        <dbReference type="SAM" id="SignalP"/>
    </source>
</evidence>
<dbReference type="Proteomes" id="UP000626092">
    <property type="component" value="Unassembled WGS sequence"/>
</dbReference>
<name>A0A834G150_RHOSS</name>
<feature type="domain" description="F-box" evidence="3">
    <location>
        <begin position="87"/>
        <end position="133"/>
    </location>
</feature>
<dbReference type="Pfam" id="PF12937">
    <property type="entry name" value="F-box-like"/>
    <property type="match status" value="1"/>
</dbReference>
<comment type="caution">
    <text evidence="4">The sequence shown here is derived from an EMBL/GenBank/DDBJ whole genome shotgun (WGS) entry which is preliminary data.</text>
</comment>
<dbReference type="OrthoDB" id="512036at2759"/>
<organism evidence="4 5">
    <name type="scientific">Rhododendron simsii</name>
    <name type="common">Sims's rhododendron</name>
    <dbReference type="NCBI Taxonomy" id="118357"/>
    <lineage>
        <taxon>Eukaryota</taxon>
        <taxon>Viridiplantae</taxon>
        <taxon>Streptophyta</taxon>
        <taxon>Embryophyta</taxon>
        <taxon>Tracheophyta</taxon>
        <taxon>Spermatophyta</taxon>
        <taxon>Magnoliopsida</taxon>
        <taxon>eudicotyledons</taxon>
        <taxon>Gunneridae</taxon>
        <taxon>Pentapetalae</taxon>
        <taxon>asterids</taxon>
        <taxon>Ericales</taxon>
        <taxon>Ericaceae</taxon>
        <taxon>Ericoideae</taxon>
        <taxon>Rhodoreae</taxon>
        <taxon>Rhododendron</taxon>
    </lineage>
</organism>
<dbReference type="PROSITE" id="PS50181">
    <property type="entry name" value="FBOX"/>
    <property type="match status" value="1"/>
</dbReference>
<evidence type="ECO:0000313" key="5">
    <source>
        <dbReference type="Proteomes" id="UP000626092"/>
    </source>
</evidence>
<feature type="chain" id="PRO_5032854021" description="F-box domain-containing protein" evidence="2">
    <location>
        <begin position="20"/>
        <end position="448"/>
    </location>
</feature>
<keyword evidence="1" id="KW-0472">Membrane</keyword>
<dbReference type="SUPFAM" id="SSF81383">
    <property type="entry name" value="F-box domain"/>
    <property type="match status" value="1"/>
</dbReference>
<dbReference type="EMBL" id="WJXA01000013">
    <property type="protein sequence ID" value="KAF7119722.1"/>
    <property type="molecule type" value="Genomic_DNA"/>
</dbReference>
<gene>
    <name evidence="4" type="ORF">RHSIM_Rhsim13G0206400</name>
</gene>
<evidence type="ECO:0000256" key="1">
    <source>
        <dbReference type="SAM" id="Phobius"/>
    </source>
</evidence>
<reference evidence="4" key="1">
    <citation type="submission" date="2019-11" db="EMBL/GenBank/DDBJ databases">
        <authorList>
            <person name="Liu Y."/>
            <person name="Hou J."/>
            <person name="Li T.-Q."/>
            <person name="Guan C.-H."/>
            <person name="Wu X."/>
            <person name="Wu H.-Z."/>
            <person name="Ling F."/>
            <person name="Zhang R."/>
            <person name="Shi X.-G."/>
            <person name="Ren J.-P."/>
            <person name="Chen E.-F."/>
            <person name="Sun J.-M."/>
        </authorList>
    </citation>
    <scope>NUCLEOTIDE SEQUENCE</scope>
    <source>
        <strain evidence="4">Adult_tree_wgs_1</strain>
        <tissue evidence="4">Leaves</tissue>
    </source>
</reference>
<dbReference type="PANTHER" id="PTHR31482:SF2">
    <property type="entry name" value="F-BOX DOMAIN-CONTAINING PROTEIN"/>
    <property type="match status" value="1"/>
</dbReference>
<proteinExistence type="predicted"/>
<protein>
    <recommendedName>
        <fullName evidence="3">F-box domain-containing protein</fullName>
    </recommendedName>
</protein>
<evidence type="ECO:0000259" key="3">
    <source>
        <dbReference type="PROSITE" id="PS50181"/>
    </source>
</evidence>
<keyword evidence="2" id="KW-0732">Signal</keyword>
<dbReference type="Gene3D" id="1.20.1280.50">
    <property type="match status" value="1"/>
</dbReference>
<feature type="signal peptide" evidence="2">
    <location>
        <begin position="1"/>
        <end position="19"/>
    </location>
</feature>
<sequence>MLFFLITCVSFIFFYNSLPLKPLPHWACEIRLVSLWFWKDLSFLPLANFLKTILSGRSIQVPPKMSMKKRSSPSSKVDNFDEATTEEICLLDLPELVLDSILERLPPDGLCSMAGVCGGLRDRCTSDRLWERHMKWKWGQVIGLAAHREWQWHMVSRKESGFERSQRRGLMRSLSRLWPFSLMRSNLDTTAKEMKSSLPIDSIMTWYLALESGKFWFPAQVYNRENGHVGFMLSCYDAELCYDSRTDTFQARYPPHGRRAAAVENGVTWDRLRAPPIDTSPHDLHISDCLNELHPGDHIEIQWRRNKEFPYGLLFKLHPSFYFKFLIPLFLLQVGGMVLLATWNHVMEVIITVVVMKVTQWRWSSTSTLQVHGGDKLPSTEKTTAKKETRQMGFTGESENFTPTTRFPCGGGFGQQKSWSRPKGFQPLVEIMDMDDGFHFYFSFHSSG</sequence>
<dbReference type="AlphaFoldDB" id="A0A834G150"/>